<organism evidence="1 2">
    <name type="scientific">Nelumbo nucifera</name>
    <name type="common">Sacred lotus</name>
    <dbReference type="NCBI Taxonomy" id="4432"/>
    <lineage>
        <taxon>Eukaryota</taxon>
        <taxon>Viridiplantae</taxon>
        <taxon>Streptophyta</taxon>
        <taxon>Embryophyta</taxon>
        <taxon>Tracheophyta</taxon>
        <taxon>Spermatophyta</taxon>
        <taxon>Magnoliopsida</taxon>
        <taxon>Proteales</taxon>
        <taxon>Nelumbonaceae</taxon>
        <taxon>Nelumbo</taxon>
    </lineage>
</organism>
<dbReference type="EMBL" id="DUZY01000005">
    <property type="protein sequence ID" value="DAD38648.1"/>
    <property type="molecule type" value="Genomic_DNA"/>
</dbReference>
<evidence type="ECO:0000313" key="2">
    <source>
        <dbReference type="Proteomes" id="UP000607653"/>
    </source>
</evidence>
<name>A0A822ZAV4_NELNU</name>
<reference evidence="1 2" key="1">
    <citation type="journal article" date="2020" name="Mol. Biol. Evol.">
        <title>Distinct Expression and Methylation Patterns for Genes with Different Fates following a Single Whole-Genome Duplication in Flowering Plants.</title>
        <authorList>
            <person name="Shi T."/>
            <person name="Rahmani R.S."/>
            <person name="Gugger P.F."/>
            <person name="Wang M."/>
            <person name="Li H."/>
            <person name="Zhang Y."/>
            <person name="Li Z."/>
            <person name="Wang Q."/>
            <person name="Van de Peer Y."/>
            <person name="Marchal K."/>
            <person name="Chen J."/>
        </authorList>
    </citation>
    <scope>NUCLEOTIDE SEQUENCE [LARGE SCALE GENOMIC DNA]</scope>
    <source>
        <tissue evidence="1">Leaf</tissue>
    </source>
</reference>
<keyword evidence="2" id="KW-1185">Reference proteome</keyword>
<protein>
    <submittedName>
        <fullName evidence="1">Uncharacterized protein</fullName>
    </submittedName>
</protein>
<dbReference type="AlphaFoldDB" id="A0A822ZAV4"/>
<proteinExistence type="predicted"/>
<dbReference type="Proteomes" id="UP000607653">
    <property type="component" value="Unassembled WGS sequence"/>
</dbReference>
<accession>A0A822ZAV4</accession>
<gene>
    <name evidence="1" type="ORF">HUJ06_012970</name>
</gene>
<sequence>MLRLLSCKCVLEAFQVHGLPCAYNFHVECIDEWILLNVKYLHYCSAFVKPMLVILYFRLGTFLLLCSKQAF</sequence>
<comment type="caution">
    <text evidence="1">The sequence shown here is derived from an EMBL/GenBank/DDBJ whole genome shotgun (WGS) entry which is preliminary data.</text>
</comment>
<evidence type="ECO:0000313" key="1">
    <source>
        <dbReference type="EMBL" id="DAD38648.1"/>
    </source>
</evidence>